<dbReference type="Gene3D" id="3.30.20.10">
    <property type="entry name" value="Endochitinase, domain 2"/>
    <property type="match status" value="1"/>
</dbReference>
<feature type="domain" description="Glycoside hydrolase family 19 catalytic" evidence="6">
    <location>
        <begin position="294"/>
        <end position="304"/>
    </location>
</feature>
<keyword evidence="5" id="KW-0732">Signal</keyword>
<dbReference type="CDD" id="cd12215">
    <property type="entry name" value="ChiC_BD"/>
    <property type="match status" value="1"/>
</dbReference>
<dbReference type="GO" id="GO:0030246">
    <property type="term" value="F:carbohydrate binding"/>
    <property type="evidence" value="ECO:0007669"/>
    <property type="project" value="InterPro"/>
</dbReference>
<dbReference type="GO" id="GO:0006952">
    <property type="term" value="P:defense response"/>
    <property type="evidence" value="ECO:0007669"/>
    <property type="project" value="UniProtKB-KW"/>
</dbReference>
<proteinExistence type="predicted"/>
<feature type="signal peptide" evidence="5">
    <location>
        <begin position="1"/>
        <end position="32"/>
    </location>
</feature>
<protein>
    <submittedName>
        <fullName evidence="7">Chitinase</fullName>
    </submittedName>
</protein>
<dbReference type="EMBL" id="BOOY01000008">
    <property type="protein sequence ID" value="GIJ02305.1"/>
    <property type="molecule type" value="Genomic_DNA"/>
</dbReference>
<evidence type="ECO:0000313" key="7">
    <source>
        <dbReference type="EMBL" id="GIJ02305.1"/>
    </source>
</evidence>
<evidence type="ECO:0000256" key="2">
    <source>
        <dbReference type="ARBA" id="ARBA00022821"/>
    </source>
</evidence>
<dbReference type="InterPro" id="IPR003610">
    <property type="entry name" value="CBM5/12"/>
</dbReference>
<evidence type="ECO:0000256" key="3">
    <source>
        <dbReference type="ARBA" id="ARBA00023157"/>
    </source>
</evidence>
<dbReference type="PANTHER" id="PTHR22595:SF79">
    <property type="entry name" value="CHITINASE 12"/>
    <property type="match status" value="1"/>
</dbReference>
<organism evidence="7 8">
    <name type="scientific">Spirilliplanes yamanashiensis</name>
    <dbReference type="NCBI Taxonomy" id="42233"/>
    <lineage>
        <taxon>Bacteria</taxon>
        <taxon>Bacillati</taxon>
        <taxon>Actinomycetota</taxon>
        <taxon>Actinomycetes</taxon>
        <taxon>Micromonosporales</taxon>
        <taxon>Micromonosporaceae</taxon>
        <taxon>Spirilliplanes</taxon>
    </lineage>
</organism>
<gene>
    <name evidence="7" type="ORF">Sya03_16570</name>
</gene>
<evidence type="ECO:0000313" key="8">
    <source>
        <dbReference type="Proteomes" id="UP000652013"/>
    </source>
</evidence>
<reference evidence="7" key="1">
    <citation type="submission" date="2021-01" db="EMBL/GenBank/DDBJ databases">
        <title>Whole genome shotgun sequence of Spirilliplanes yamanashiensis NBRC 15828.</title>
        <authorList>
            <person name="Komaki H."/>
            <person name="Tamura T."/>
        </authorList>
    </citation>
    <scope>NUCLEOTIDE SEQUENCE</scope>
    <source>
        <strain evidence="7">NBRC 15828</strain>
    </source>
</reference>
<evidence type="ECO:0000256" key="1">
    <source>
        <dbReference type="ARBA" id="ARBA00022801"/>
    </source>
</evidence>
<evidence type="ECO:0000259" key="6">
    <source>
        <dbReference type="PROSITE" id="PS00774"/>
    </source>
</evidence>
<dbReference type="CDD" id="cd12214">
    <property type="entry name" value="ChiA1_BD"/>
    <property type="match status" value="1"/>
</dbReference>
<dbReference type="InterPro" id="IPR036573">
    <property type="entry name" value="CBM_sf_5/12"/>
</dbReference>
<dbReference type="InterPro" id="IPR000726">
    <property type="entry name" value="Glyco_hydro_19_cat"/>
</dbReference>
<dbReference type="GO" id="GO:0005975">
    <property type="term" value="P:carbohydrate metabolic process"/>
    <property type="evidence" value="ECO:0007669"/>
    <property type="project" value="InterPro"/>
</dbReference>
<feature type="chain" id="PRO_5035239287" evidence="5">
    <location>
        <begin position="33"/>
        <end position="373"/>
    </location>
</feature>
<keyword evidence="2" id="KW-0611">Plant defense</keyword>
<dbReference type="SUPFAM" id="SSF51055">
    <property type="entry name" value="Carbohydrate binding domain"/>
    <property type="match status" value="1"/>
</dbReference>
<sequence>MKKKRLLTILATAGVALAGTAAAVIPMTGASAADCAAAWNSGAVYNGGNIASHSGRNWRAQWWTQGETPGTTGEWGVWRDQGTCSGGGGGTNPPPPPPPPPGSGTVQNWQAGTDYPAGSVVRYTNGQCYRAKHANPGYDPIISTWFWEPTTCSGGGTTNPPPPSNPGAFPVTEAQFNQMFPSRIPFYTYGGLVNAAQKYVAFTEGAAGKLEVVAFLANIAHESGGLKYTVELNTANYPNYCDASRPYGCPAGRAMYYGRGPMQLSWNFNYKAAGDALGRDLLNNPNLVATDATIAFETAVWYWMTQNGPGTRPAHVAIRANDFNGTVRAINGSIECNGGNPAQVQSRINNLENFARIAGVNLSGVARDARCGG</sequence>
<evidence type="ECO:0000256" key="4">
    <source>
        <dbReference type="SAM" id="MobiDB-lite"/>
    </source>
</evidence>
<dbReference type="CDD" id="cd00325">
    <property type="entry name" value="chitinase_GH19"/>
    <property type="match status" value="1"/>
</dbReference>
<dbReference type="Gene3D" id="1.10.530.10">
    <property type="match status" value="1"/>
</dbReference>
<accession>A0A8J3Y6P5</accession>
<dbReference type="GO" id="GO:0016998">
    <property type="term" value="P:cell wall macromolecule catabolic process"/>
    <property type="evidence" value="ECO:0007669"/>
    <property type="project" value="InterPro"/>
</dbReference>
<dbReference type="SUPFAM" id="SSF53955">
    <property type="entry name" value="Lysozyme-like"/>
    <property type="match status" value="1"/>
</dbReference>
<dbReference type="GO" id="GO:0006032">
    <property type="term" value="P:chitin catabolic process"/>
    <property type="evidence" value="ECO:0007669"/>
    <property type="project" value="InterPro"/>
</dbReference>
<dbReference type="GO" id="GO:0004568">
    <property type="term" value="F:chitinase activity"/>
    <property type="evidence" value="ECO:0007669"/>
    <property type="project" value="InterPro"/>
</dbReference>
<keyword evidence="3" id="KW-1015">Disulfide bond</keyword>
<evidence type="ECO:0000256" key="5">
    <source>
        <dbReference type="SAM" id="SignalP"/>
    </source>
</evidence>
<feature type="compositionally biased region" description="Pro residues" evidence="4">
    <location>
        <begin position="92"/>
        <end position="102"/>
    </location>
</feature>
<keyword evidence="8" id="KW-1185">Reference proteome</keyword>
<name>A0A8J3Y6P5_9ACTN</name>
<dbReference type="Proteomes" id="UP000652013">
    <property type="component" value="Unassembled WGS sequence"/>
</dbReference>
<dbReference type="Pfam" id="PF02839">
    <property type="entry name" value="CBM_5_12"/>
    <property type="match status" value="1"/>
</dbReference>
<dbReference type="SMART" id="SM00495">
    <property type="entry name" value="ChtBD3"/>
    <property type="match status" value="2"/>
</dbReference>
<dbReference type="Gene3D" id="2.10.10.20">
    <property type="entry name" value="Carbohydrate-binding module superfamily 5/12"/>
    <property type="match status" value="2"/>
</dbReference>
<dbReference type="PROSITE" id="PS00774">
    <property type="entry name" value="CHITINASE_19_2"/>
    <property type="match status" value="1"/>
</dbReference>
<dbReference type="AlphaFoldDB" id="A0A8J3Y6P5"/>
<keyword evidence="1" id="KW-0378">Hydrolase</keyword>
<dbReference type="InterPro" id="IPR023346">
    <property type="entry name" value="Lysozyme-like_dom_sf"/>
</dbReference>
<dbReference type="GO" id="GO:0005576">
    <property type="term" value="C:extracellular region"/>
    <property type="evidence" value="ECO:0007669"/>
    <property type="project" value="InterPro"/>
</dbReference>
<dbReference type="Pfam" id="PF00182">
    <property type="entry name" value="Glyco_hydro_19"/>
    <property type="match status" value="1"/>
</dbReference>
<dbReference type="FunFam" id="3.30.20.10:FF:000001">
    <property type="entry name" value="Endochitinase (Chitinase)"/>
    <property type="match status" value="1"/>
</dbReference>
<comment type="caution">
    <text evidence="7">The sequence shown here is derived from an EMBL/GenBank/DDBJ whole genome shotgun (WGS) entry which is preliminary data.</text>
</comment>
<dbReference type="PANTHER" id="PTHR22595">
    <property type="entry name" value="CHITINASE-RELATED"/>
    <property type="match status" value="1"/>
</dbReference>
<feature type="region of interest" description="Disordered" evidence="4">
    <location>
        <begin position="69"/>
        <end position="111"/>
    </location>
</feature>